<feature type="transmembrane region" description="Helical" evidence="11">
    <location>
        <begin position="82"/>
        <end position="102"/>
    </location>
</feature>
<keyword evidence="8" id="KW-0675">Receptor</keyword>
<feature type="domain" description="G-protein coupled receptors family 1 profile" evidence="12">
    <location>
        <begin position="61"/>
        <end position="151"/>
    </location>
</feature>
<dbReference type="InterPro" id="IPR000276">
    <property type="entry name" value="GPCR_Rhodpsn"/>
</dbReference>
<dbReference type="Proteomes" id="UP000887565">
    <property type="component" value="Unplaced"/>
</dbReference>
<accession>A0A915IHR0</accession>
<dbReference type="GO" id="GO:0005681">
    <property type="term" value="C:spliceosomal complex"/>
    <property type="evidence" value="ECO:0007669"/>
    <property type="project" value="InterPro"/>
</dbReference>
<dbReference type="GO" id="GO:0043410">
    <property type="term" value="P:positive regulation of MAPK cascade"/>
    <property type="evidence" value="ECO:0007669"/>
    <property type="project" value="TreeGrafter"/>
</dbReference>
<evidence type="ECO:0000256" key="9">
    <source>
        <dbReference type="ARBA" id="ARBA00023224"/>
    </source>
</evidence>
<protein>
    <submittedName>
        <fullName evidence="14">G-protein coupled receptors family 1 profile domain-containing protein</fullName>
    </submittedName>
</protein>
<dbReference type="Pfam" id="PF04889">
    <property type="entry name" value="Cwf_Cwc_15"/>
    <property type="match status" value="1"/>
</dbReference>
<dbReference type="Gene3D" id="1.20.1070.10">
    <property type="entry name" value="Rhodopsin 7-helix transmembrane proteins"/>
    <property type="match status" value="1"/>
</dbReference>
<dbReference type="PANTHER" id="PTHR24248">
    <property type="entry name" value="ADRENERGIC RECEPTOR-RELATED G-PROTEIN COUPLED RECEPTOR"/>
    <property type="match status" value="1"/>
</dbReference>
<dbReference type="InterPro" id="IPR006973">
    <property type="entry name" value="Cwf_Cwc_15"/>
</dbReference>
<feature type="transmembrane region" description="Helical" evidence="11">
    <location>
        <begin position="48"/>
        <end position="70"/>
    </location>
</feature>
<dbReference type="PROSITE" id="PS50262">
    <property type="entry name" value="G_PROTEIN_RECEP_F1_2"/>
    <property type="match status" value="1"/>
</dbReference>
<evidence type="ECO:0000256" key="2">
    <source>
        <dbReference type="ARBA" id="ARBA00022475"/>
    </source>
</evidence>
<feature type="region of interest" description="Disordered" evidence="10">
    <location>
        <begin position="170"/>
        <end position="209"/>
    </location>
</feature>
<keyword evidence="9" id="KW-0807">Transducer</keyword>
<sequence>MAIRHILSQFPITIMRFLWNVGNRSDYYNASDRWSNFFLIQNYSTVHFVIYVCFVSSTIFGNTLALFAACKLPRDRSNSVSNMFVGSLSLIDLLIGIFAMIFLTMVDFYPKLFFLYFNTWQLIDMISCTVSLYSICAIVIDRWLNLENPLRIFRRKRAVAKTLSINMAHKPTFNPAKGGSGKGEQDLGKLSKQYSSRDLPSHTKLKYRA</sequence>
<dbReference type="WBParaSite" id="nRc.2.0.1.t12907-RA">
    <property type="protein sequence ID" value="nRc.2.0.1.t12907-RA"/>
    <property type="gene ID" value="nRc.2.0.1.g12907"/>
</dbReference>
<comment type="subcellular location">
    <subcellularLocation>
        <location evidence="1">Cell membrane</location>
        <topology evidence="1">Multi-pass membrane protein</topology>
    </subcellularLocation>
</comment>
<keyword evidence="4 11" id="KW-1133">Transmembrane helix</keyword>
<dbReference type="GO" id="GO:0004993">
    <property type="term" value="F:G protein-coupled serotonin receptor activity"/>
    <property type="evidence" value="ECO:0007669"/>
    <property type="project" value="UniProtKB-ARBA"/>
</dbReference>
<keyword evidence="6 11" id="KW-0472">Membrane</keyword>
<proteinExistence type="predicted"/>
<evidence type="ECO:0000256" key="3">
    <source>
        <dbReference type="ARBA" id="ARBA00022692"/>
    </source>
</evidence>
<evidence type="ECO:0000259" key="12">
    <source>
        <dbReference type="PROSITE" id="PS50262"/>
    </source>
</evidence>
<dbReference type="PANTHER" id="PTHR24248:SF199">
    <property type="entry name" value="IP13425P-RELATED"/>
    <property type="match status" value="1"/>
</dbReference>
<dbReference type="GO" id="GO:0005886">
    <property type="term" value="C:plasma membrane"/>
    <property type="evidence" value="ECO:0007669"/>
    <property type="project" value="UniProtKB-SubCell"/>
</dbReference>
<keyword evidence="13" id="KW-1185">Reference proteome</keyword>
<evidence type="ECO:0000256" key="8">
    <source>
        <dbReference type="ARBA" id="ARBA00023170"/>
    </source>
</evidence>
<dbReference type="SUPFAM" id="SSF81321">
    <property type="entry name" value="Family A G protein-coupled receptor-like"/>
    <property type="match status" value="1"/>
</dbReference>
<feature type="transmembrane region" description="Helical" evidence="11">
    <location>
        <begin position="122"/>
        <end position="144"/>
    </location>
</feature>
<name>A0A915IHR0_ROMCU</name>
<dbReference type="GO" id="GO:0071880">
    <property type="term" value="P:adenylate cyclase-activating adrenergic receptor signaling pathway"/>
    <property type="evidence" value="ECO:0007669"/>
    <property type="project" value="TreeGrafter"/>
</dbReference>
<keyword evidence="5" id="KW-0297">G-protein coupled receptor</keyword>
<evidence type="ECO:0000256" key="11">
    <source>
        <dbReference type="SAM" id="Phobius"/>
    </source>
</evidence>
<evidence type="ECO:0000256" key="7">
    <source>
        <dbReference type="ARBA" id="ARBA00023157"/>
    </source>
</evidence>
<dbReference type="AlphaFoldDB" id="A0A915IHR0"/>
<organism evidence="13 14">
    <name type="scientific">Romanomermis culicivorax</name>
    <name type="common">Nematode worm</name>
    <dbReference type="NCBI Taxonomy" id="13658"/>
    <lineage>
        <taxon>Eukaryota</taxon>
        <taxon>Metazoa</taxon>
        <taxon>Ecdysozoa</taxon>
        <taxon>Nematoda</taxon>
        <taxon>Enoplea</taxon>
        <taxon>Dorylaimia</taxon>
        <taxon>Mermithida</taxon>
        <taxon>Mermithoidea</taxon>
        <taxon>Mermithidae</taxon>
        <taxon>Romanomermis</taxon>
    </lineage>
</organism>
<keyword evidence="3 11" id="KW-0812">Transmembrane</keyword>
<evidence type="ECO:0000313" key="13">
    <source>
        <dbReference type="Proteomes" id="UP000887565"/>
    </source>
</evidence>
<evidence type="ECO:0000256" key="1">
    <source>
        <dbReference type="ARBA" id="ARBA00004651"/>
    </source>
</evidence>
<dbReference type="InterPro" id="IPR017452">
    <property type="entry name" value="GPCR_Rhodpsn_7TM"/>
</dbReference>
<dbReference type="PRINTS" id="PR00237">
    <property type="entry name" value="GPCRRHODOPSN"/>
</dbReference>
<evidence type="ECO:0000256" key="4">
    <source>
        <dbReference type="ARBA" id="ARBA00022989"/>
    </source>
</evidence>
<reference evidence="14" key="1">
    <citation type="submission" date="2022-11" db="UniProtKB">
        <authorList>
            <consortium name="WormBaseParasite"/>
        </authorList>
    </citation>
    <scope>IDENTIFICATION</scope>
</reference>
<evidence type="ECO:0000256" key="10">
    <source>
        <dbReference type="SAM" id="MobiDB-lite"/>
    </source>
</evidence>
<evidence type="ECO:0000256" key="6">
    <source>
        <dbReference type="ARBA" id="ARBA00023136"/>
    </source>
</evidence>
<evidence type="ECO:0000313" key="14">
    <source>
        <dbReference type="WBParaSite" id="nRc.2.0.1.t12907-RA"/>
    </source>
</evidence>
<keyword evidence="7" id="KW-1015">Disulfide bond</keyword>
<dbReference type="Pfam" id="PF00001">
    <property type="entry name" value="7tm_1"/>
    <property type="match status" value="1"/>
</dbReference>
<evidence type="ECO:0000256" key="5">
    <source>
        <dbReference type="ARBA" id="ARBA00023040"/>
    </source>
</evidence>
<dbReference type="GO" id="GO:0000398">
    <property type="term" value="P:mRNA splicing, via spliceosome"/>
    <property type="evidence" value="ECO:0007669"/>
    <property type="project" value="InterPro"/>
</dbReference>
<keyword evidence="2" id="KW-1003">Cell membrane</keyword>